<accession>A0ABQ9J4R8</accession>
<keyword evidence="2" id="KW-1185">Reference proteome</keyword>
<dbReference type="InterPro" id="IPR011042">
    <property type="entry name" value="6-blade_b-propeller_TolB-like"/>
</dbReference>
<evidence type="ECO:0000313" key="2">
    <source>
        <dbReference type="Proteomes" id="UP001162164"/>
    </source>
</evidence>
<protein>
    <submittedName>
        <fullName evidence="1">Uncharacterized protein</fullName>
    </submittedName>
</protein>
<proteinExistence type="predicted"/>
<gene>
    <name evidence="1" type="ORF">NQ317_018631</name>
</gene>
<dbReference type="EMBL" id="JAPWTJ010001365">
    <property type="protein sequence ID" value="KAJ8972297.1"/>
    <property type="molecule type" value="Genomic_DNA"/>
</dbReference>
<sequence>MESSCKNLVLLAETRDSLDQRRLWRWIVWGFIFVGDAGNARIQVFQPNGTLVKIFGRSRRNSKSKLLLTEAQTKLVVKPE</sequence>
<evidence type="ECO:0000313" key="1">
    <source>
        <dbReference type="EMBL" id="KAJ8972297.1"/>
    </source>
</evidence>
<dbReference type="Proteomes" id="UP001162164">
    <property type="component" value="Unassembled WGS sequence"/>
</dbReference>
<reference evidence="1" key="1">
    <citation type="journal article" date="2023" name="Insect Mol. Biol.">
        <title>Genome sequencing provides insights into the evolution of gene families encoding plant cell wall-degrading enzymes in longhorned beetles.</title>
        <authorList>
            <person name="Shin N.R."/>
            <person name="Okamura Y."/>
            <person name="Kirsch R."/>
            <person name="Pauchet Y."/>
        </authorList>
    </citation>
    <scope>NUCLEOTIDE SEQUENCE</scope>
    <source>
        <strain evidence="1">MMC_N1</strain>
    </source>
</reference>
<name>A0ABQ9J4R8_9CUCU</name>
<comment type="caution">
    <text evidence="1">The sequence shown here is derived from an EMBL/GenBank/DDBJ whole genome shotgun (WGS) entry which is preliminary data.</text>
</comment>
<organism evidence="1 2">
    <name type="scientific">Molorchus minor</name>
    <dbReference type="NCBI Taxonomy" id="1323400"/>
    <lineage>
        <taxon>Eukaryota</taxon>
        <taxon>Metazoa</taxon>
        <taxon>Ecdysozoa</taxon>
        <taxon>Arthropoda</taxon>
        <taxon>Hexapoda</taxon>
        <taxon>Insecta</taxon>
        <taxon>Pterygota</taxon>
        <taxon>Neoptera</taxon>
        <taxon>Endopterygota</taxon>
        <taxon>Coleoptera</taxon>
        <taxon>Polyphaga</taxon>
        <taxon>Cucujiformia</taxon>
        <taxon>Chrysomeloidea</taxon>
        <taxon>Cerambycidae</taxon>
        <taxon>Lamiinae</taxon>
        <taxon>Monochamini</taxon>
        <taxon>Molorchus</taxon>
    </lineage>
</organism>
<dbReference type="Gene3D" id="2.120.10.30">
    <property type="entry name" value="TolB, C-terminal domain"/>
    <property type="match status" value="1"/>
</dbReference>